<dbReference type="GO" id="GO:0046872">
    <property type="term" value="F:metal ion binding"/>
    <property type="evidence" value="ECO:0007669"/>
    <property type="project" value="UniProtKB-KW"/>
</dbReference>
<dbReference type="PANTHER" id="PTHR35805:SF1">
    <property type="entry name" value="ASPARTATE CARBAMOYLTRANSFERASE REGULATORY CHAIN"/>
    <property type="match status" value="1"/>
</dbReference>
<dbReference type="GO" id="GO:0016740">
    <property type="term" value="F:transferase activity"/>
    <property type="evidence" value="ECO:0007669"/>
    <property type="project" value="UniProtKB-KW"/>
</dbReference>
<keyword evidence="3" id="KW-0665">Pyrimidine biosynthesis</keyword>
<dbReference type="OrthoDB" id="5599321at2"/>
<dbReference type="Gene3D" id="3.30.70.140">
    <property type="entry name" value="Aspartate carbamoyltransferase regulatory subunit, N-terminal domain"/>
    <property type="match status" value="1"/>
</dbReference>
<dbReference type="InterPro" id="IPR036793">
    <property type="entry name" value="Asp_carbatrfase_reg_N_sf"/>
</dbReference>
<dbReference type="GO" id="GO:0006207">
    <property type="term" value="P:'de novo' pyrimidine nucleobase biosynthetic process"/>
    <property type="evidence" value="ECO:0007669"/>
    <property type="project" value="InterPro"/>
</dbReference>
<proteinExistence type="predicted"/>
<evidence type="ECO:0000313" key="6">
    <source>
        <dbReference type="EMBL" id="KDR96060.1"/>
    </source>
</evidence>
<dbReference type="InterPro" id="IPR020542">
    <property type="entry name" value="Asp_carbamoyltrfase_reg_C"/>
</dbReference>
<dbReference type="Pfam" id="PF02748">
    <property type="entry name" value="PyrI_C"/>
    <property type="match status" value="1"/>
</dbReference>
<reference evidence="6 7" key="1">
    <citation type="submission" date="2014-03" db="EMBL/GenBank/DDBJ databases">
        <title>Genome sequence of Clostridium litorale W6, DSM 5388.</title>
        <authorList>
            <person name="Poehlein A."/>
            <person name="Jagirdar A."/>
            <person name="Khonsari B."/>
            <person name="Chibani C.M."/>
            <person name="Gutierrez Gutierrez D.A."/>
            <person name="Davydova E."/>
            <person name="Alghaithi H.S."/>
            <person name="Nair K.P."/>
            <person name="Dhamotharan K."/>
            <person name="Chandran L."/>
            <person name="G W."/>
            <person name="Daniel R."/>
        </authorList>
    </citation>
    <scope>NUCLEOTIDE SEQUENCE [LARGE SCALE GENOMIC DNA]</scope>
    <source>
        <strain evidence="6 7">W6</strain>
    </source>
</reference>
<gene>
    <name evidence="6" type="primary">pyrI</name>
    <name evidence="6" type="ORF">CLIT_5c00720</name>
</gene>
<evidence type="ECO:0000256" key="3">
    <source>
        <dbReference type="ARBA" id="ARBA00022975"/>
    </source>
</evidence>
<dbReference type="Proteomes" id="UP000027946">
    <property type="component" value="Unassembled WGS sequence"/>
</dbReference>
<keyword evidence="2" id="KW-0862">Zinc</keyword>
<dbReference type="SUPFAM" id="SSF54893">
    <property type="entry name" value="Aspartate carbamoyltransferase, Regulatory-chain, N-terminal domain"/>
    <property type="match status" value="1"/>
</dbReference>
<evidence type="ECO:0000259" key="4">
    <source>
        <dbReference type="Pfam" id="PF01948"/>
    </source>
</evidence>
<dbReference type="GO" id="GO:0006221">
    <property type="term" value="P:pyrimidine nucleotide biosynthetic process"/>
    <property type="evidence" value="ECO:0007669"/>
    <property type="project" value="UniProtKB-KW"/>
</dbReference>
<dbReference type="GO" id="GO:0009347">
    <property type="term" value="C:aspartate carbamoyltransferase complex"/>
    <property type="evidence" value="ECO:0007669"/>
    <property type="project" value="InterPro"/>
</dbReference>
<dbReference type="SUPFAM" id="SSF57825">
    <property type="entry name" value="Aspartate carbamoyltransferase, Regulatory-chain, C-terminal domain"/>
    <property type="match status" value="1"/>
</dbReference>
<protein>
    <submittedName>
        <fullName evidence="6">Aspartate carbamoyltransferase regulatory chain</fullName>
    </submittedName>
</protein>
<feature type="domain" description="Aspartate carbamoyltransferase regulatory subunit N-terminal" evidence="4">
    <location>
        <begin position="2"/>
        <end position="90"/>
    </location>
</feature>
<keyword evidence="6" id="KW-0808">Transferase</keyword>
<comment type="caution">
    <text evidence="6">The sequence shown here is derived from an EMBL/GenBank/DDBJ whole genome shotgun (WGS) entry which is preliminary data.</text>
</comment>
<dbReference type="Gene3D" id="2.30.30.20">
    <property type="entry name" value="Aspartate carbamoyltransferase regulatory subunit, C-terminal domain"/>
    <property type="match status" value="1"/>
</dbReference>
<evidence type="ECO:0000259" key="5">
    <source>
        <dbReference type="Pfam" id="PF02748"/>
    </source>
</evidence>
<dbReference type="EMBL" id="JJMM01000005">
    <property type="protein sequence ID" value="KDR96060.1"/>
    <property type="molecule type" value="Genomic_DNA"/>
</dbReference>
<evidence type="ECO:0000256" key="1">
    <source>
        <dbReference type="ARBA" id="ARBA00022723"/>
    </source>
</evidence>
<dbReference type="PANTHER" id="PTHR35805">
    <property type="entry name" value="ASPARTATE CARBAMOYLTRANSFERASE REGULATORY CHAIN"/>
    <property type="match status" value="1"/>
</dbReference>
<dbReference type="InterPro" id="IPR002801">
    <property type="entry name" value="Asp_carbamoylTrfase_reg"/>
</dbReference>
<sequence length="142" mass="16287">MLTVEGIKNGIVIDHIKAGRGIEVFNLLNLADADFHVALIINAQSKKMGKKDIIKIENVIDIDLDQIGIFDPQITINVIEDEKLSKKIHLELPNRVKNTIRCINPRCITSIETYVENEFELIDEEKGEYKCIYCDDIYKIEK</sequence>
<dbReference type="Pfam" id="PF01948">
    <property type="entry name" value="PyrI"/>
    <property type="match status" value="1"/>
</dbReference>
<evidence type="ECO:0000256" key="2">
    <source>
        <dbReference type="ARBA" id="ARBA00022833"/>
    </source>
</evidence>
<evidence type="ECO:0000313" key="7">
    <source>
        <dbReference type="Proteomes" id="UP000027946"/>
    </source>
</evidence>
<dbReference type="InterPro" id="IPR036792">
    <property type="entry name" value="Asp_carbatrfase_reg_C_sf"/>
</dbReference>
<keyword evidence="1" id="KW-0479">Metal-binding</keyword>
<feature type="domain" description="Aspartate carbamoyltransferase regulatory subunit C-terminal" evidence="5">
    <location>
        <begin position="95"/>
        <end position="140"/>
    </location>
</feature>
<dbReference type="STRING" id="1121324.CLIT_5c00720"/>
<dbReference type="InterPro" id="IPR020545">
    <property type="entry name" value="Asp_carbamoyltransf_reg_N"/>
</dbReference>
<dbReference type="eggNOG" id="COG1781">
    <property type="taxonomic scope" value="Bacteria"/>
</dbReference>
<accession>A0A069RIU7</accession>
<organism evidence="6 7">
    <name type="scientific">Peptoclostridium litorale DSM 5388</name>
    <dbReference type="NCBI Taxonomy" id="1121324"/>
    <lineage>
        <taxon>Bacteria</taxon>
        <taxon>Bacillati</taxon>
        <taxon>Bacillota</taxon>
        <taxon>Clostridia</taxon>
        <taxon>Peptostreptococcales</taxon>
        <taxon>Peptoclostridiaceae</taxon>
        <taxon>Peptoclostridium</taxon>
    </lineage>
</organism>
<name>A0A069RIU7_PEPLI</name>
<dbReference type="AlphaFoldDB" id="A0A069RIU7"/>
<dbReference type="RefSeq" id="WP_038262602.1">
    <property type="nucleotide sequence ID" value="NZ_FSRH01000007.1"/>
</dbReference>
<keyword evidence="7" id="KW-1185">Reference proteome</keyword>
<dbReference type="NCBIfam" id="NF002063">
    <property type="entry name" value="PRK00893.1-3"/>
    <property type="match status" value="1"/>
</dbReference>